<feature type="binding site" evidence="5">
    <location>
        <position position="329"/>
    </location>
    <ligand>
        <name>Fe cation</name>
        <dbReference type="ChEBI" id="CHEBI:24875"/>
    </ligand>
</feature>
<dbReference type="Proteomes" id="UP000501891">
    <property type="component" value="Chromosome"/>
</dbReference>
<dbReference type="InterPro" id="IPR004360">
    <property type="entry name" value="Glyas_Fos-R_dOase_dom"/>
</dbReference>
<dbReference type="PROSITE" id="PS51819">
    <property type="entry name" value="VOC"/>
    <property type="match status" value="2"/>
</dbReference>
<dbReference type="Gene3D" id="3.10.180.10">
    <property type="entry name" value="2,3-Dihydroxybiphenyl 1,2-Dioxygenase, domain 1"/>
    <property type="match status" value="2"/>
</dbReference>
<dbReference type="InterPro" id="IPR037523">
    <property type="entry name" value="VOC_core"/>
</dbReference>
<comment type="cofactor">
    <cofactor evidence="5">
        <name>Fe cation</name>
        <dbReference type="ChEBI" id="CHEBI:24875"/>
    </cofactor>
    <text evidence="5">Binds 1 Fe cation per subunit.</text>
</comment>
<dbReference type="InterPro" id="IPR005956">
    <property type="entry name" value="4OHPhenylPyrv_dOase"/>
</dbReference>
<name>A0A858RC07_9PROT</name>
<dbReference type="KEGG" id="acru:HHL28_15590"/>
<dbReference type="FunFam" id="3.10.180.10:FF:000007">
    <property type="entry name" value="4-hydroxyphenylpyruvate dioxygenase"/>
    <property type="match status" value="1"/>
</dbReference>
<evidence type="ECO:0000313" key="7">
    <source>
        <dbReference type="EMBL" id="QJE74924.1"/>
    </source>
</evidence>
<feature type="binding site" evidence="5">
    <location>
        <position position="251"/>
    </location>
    <ligand>
        <name>Fe cation</name>
        <dbReference type="ChEBI" id="CHEBI:24875"/>
    </ligand>
</feature>
<dbReference type="FunFam" id="3.10.180.10:FF:000018">
    <property type="entry name" value="4-hydroxyphenylpyruvate dioxygenase"/>
    <property type="match status" value="1"/>
</dbReference>
<evidence type="ECO:0000256" key="2">
    <source>
        <dbReference type="ARBA" id="ARBA00022723"/>
    </source>
</evidence>
<dbReference type="CDD" id="cd08342">
    <property type="entry name" value="HPPD_N_like"/>
    <property type="match status" value="1"/>
</dbReference>
<dbReference type="GO" id="GO:0006572">
    <property type="term" value="P:L-tyrosine catabolic process"/>
    <property type="evidence" value="ECO:0007669"/>
    <property type="project" value="TreeGrafter"/>
</dbReference>
<dbReference type="GO" id="GO:0046872">
    <property type="term" value="F:metal ion binding"/>
    <property type="evidence" value="ECO:0007669"/>
    <property type="project" value="UniProtKB-KW"/>
</dbReference>
<gene>
    <name evidence="7" type="primary">hppD</name>
    <name evidence="7" type="ORF">HHL28_15590</name>
</gene>
<keyword evidence="4 5" id="KW-0408">Iron</keyword>
<dbReference type="SUPFAM" id="SSF54593">
    <property type="entry name" value="Glyoxalase/Bleomycin resistance protein/Dihydroxybiphenyl dioxygenase"/>
    <property type="match status" value="1"/>
</dbReference>
<evidence type="ECO:0000256" key="4">
    <source>
        <dbReference type="ARBA" id="ARBA00023004"/>
    </source>
</evidence>
<evidence type="ECO:0000313" key="8">
    <source>
        <dbReference type="Proteomes" id="UP000501891"/>
    </source>
</evidence>
<keyword evidence="7" id="KW-0560">Oxidoreductase</keyword>
<dbReference type="EMBL" id="CP051775">
    <property type="protein sequence ID" value="QJE74924.1"/>
    <property type="molecule type" value="Genomic_DNA"/>
</dbReference>
<evidence type="ECO:0000256" key="3">
    <source>
        <dbReference type="ARBA" id="ARBA00022737"/>
    </source>
</evidence>
<evidence type="ECO:0000256" key="1">
    <source>
        <dbReference type="ARBA" id="ARBA00005877"/>
    </source>
</evidence>
<dbReference type="InterPro" id="IPR041736">
    <property type="entry name" value="4OHPhenylPyrv_dOase_N"/>
</dbReference>
<dbReference type="CDD" id="cd07250">
    <property type="entry name" value="HPPD_C_like"/>
    <property type="match status" value="1"/>
</dbReference>
<comment type="similarity">
    <text evidence="1">Belongs to the 4HPPD family.</text>
</comment>
<proteinExistence type="inferred from homology"/>
<dbReference type="InterPro" id="IPR041735">
    <property type="entry name" value="4OHPhenylPyrv_dOase_C"/>
</dbReference>
<keyword evidence="3" id="KW-0677">Repeat</keyword>
<keyword evidence="7" id="KW-0223">Dioxygenase</keyword>
<feature type="domain" description="VOC" evidence="6">
    <location>
        <begin position="164"/>
        <end position="320"/>
    </location>
</feature>
<sequence length="364" mass="40358">MVKGIDGESLWENPAGTDGFEFVEYTAEDTEALDRLFVSMGFTKVARHRSKDVSLYRQGGINFIVNAEKDSLAQQFARAHGPSACAMAFRVKDAAGALRRAVEHGAKEVKGTVGPMELNIPAIEGIGGSLIYLVDRYTAPSIYDIDFVPLPGVDQNPAGAGLTVIDHLTHNVRKGRMDFFSDQFYGPIFNFRQIRYFDITGEYTGLTSRALTAPCGKIRIPINESKSDEGSEKVDQIQEFIQAYKGEGIQHVALLTHDIIATYDALKAQGVKFMTPPPATYYEMLEERLPGHGQDVEAIRSRGILLDGKDGKYLLQIFTETVIGPIFFEIIQRKGDDGFGEGNFKALFESMERDQIRRGVLKVD</sequence>
<dbReference type="PANTHER" id="PTHR11959">
    <property type="entry name" value="4-HYDROXYPHENYLPYRUVATE DIOXYGENASE"/>
    <property type="match status" value="1"/>
</dbReference>
<feature type="binding site" evidence="5">
    <location>
        <position position="167"/>
    </location>
    <ligand>
        <name>Fe cation</name>
        <dbReference type="ChEBI" id="CHEBI:24875"/>
    </ligand>
</feature>
<protein>
    <submittedName>
        <fullName evidence="7">4-hydroxyphenylpyruvate dioxygenase</fullName>
        <ecNumber evidence="7">1.13.11.27</ecNumber>
    </submittedName>
</protein>
<dbReference type="PIRSF" id="PIRSF009283">
    <property type="entry name" value="HPP_dOase"/>
    <property type="match status" value="1"/>
</dbReference>
<dbReference type="Pfam" id="PF14696">
    <property type="entry name" value="Glyoxalase_5"/>
    <property type="match status" value="1"/>
</dbReference>
<dbReference type="NCBIfam" id="TIGR01263">
    <property type="entry name" value="4HPPD"/>
    <property type="match status" value="1"/>
</dbReference>
<dbReference type="GO" id="GO:0003868">
    <property type="term" value="F:4-hydroxyphenylpyruvate dioxygenase activity"/>
    <property type="evidence" value="ECO:0007669"/>
    <property type="project" value="UniProtKB-EC"/>
</dbReference>
<evidence type="ECO:0000256" key="5">
    <source>
        <dbReference type="PIRSR" id="PIRSR009283-1"/>
    </source>
</evidence>
<dbReference type="InterPro" id="IPR029068">
    <property type="entry name" value="Glyas_Bleomycin-R_OHBP_Dase"/>
</dbReference>
<feature type="domain" description="VOC" evidence="6">
    <location>
        <begin position="19"/>
        <end position="136"/>
    </location>
</feature>
<dbReference type="PANTHER" id="PTHR11959:SF1">
    <property type="entry name" value="4-HYDROXYPHENYLPYRUVATE DIOXYGENASE"/>
    <property type="match status" value="1"/>
</dbReference>
<accession>A0A858RC07</accession>
<dbReference type="AlphaFoldDB" id="A0A858RC07"/>
<reference evidence="7" key="1">
    <citation type="submission" date="2020-04" db="EMBL/GenBank/DDBJ databases">
        <title>A desert anoxygenic phototrophic bacterium fixes CO2 using RubisCO under aerobic conditions.</title>
        <authorList>
            <person name="Tang K."/>
        </authorList>
    </citation>
    <scope>NUCLEOTIDE SEQUENCE [LARGE SCALE GENOMIC DNA]</scope>
    <source>
        <strain evidence="7">MIMtkB3</strain>
    </source>
</reference>
<dbReference type="Pfam" id="PF00903">
    <property type="entry name" value="Glyoxalase"/>
    <property type="match status" value="1"/>
</dbReference>
<dbReference type="EC" id="1.13.11.27" evidence="7"/>
<organism evidence="7 8">
    <name type="scientific">Aerophototrophica crusticola</name>
    <dbReference type="NCBI Taxonomy" id="1709002"/>
    <lineage>
        <taxon>Bacteria</taxon>
        <taxon>Pseudomonadati</taxon>
        <taxon>Pseudomonadota</taxon>
        <taxon>Alphaproteobacteria</taxon>
        <taxon>Rhodospirillales</taxon>
        <taxon>Rhodospirillaceae</taxon>
        <taxon>Aerophototrophica</taxon>
    </lineage>
</organism>
<keyword evidence="8" id="KW-1185">Reference proteome</keyword>
<keyword evidence="2 5" id="KW-0479">Metal-binding</keyword>
<evidence type="ECO:0000259" key="6">
    <source>
        <dbReference type="PROSITE" id="PS51819"/>
    </source>
</evidence>